<dbReference type="GO" id="GO:0046872">
    <property type="term" value="F:metal ion binding"/>
    <property type="evidence" value="ECO:0007669"/>
    <property type="project" value="UniProtKB-KW"/>
</dbReference>
<evidence type="ECO:0000256" key="12">
    <source>
        <dbReference type="ARBA" id="ARBA00023157"/>
    </source>
</evidence>
<feature type="binding site" evidence="15 17">
    <location>
        <position position="251"/>
    </location>
    <ligand>
        <name>Zn(2+)</name>
        <dbReference type="ChEBI" id="CHEBI:29105"/>
        <note>catalytic</note>
    </ligand>
</feature>
<proteinExistence type="predicted"/>
<dbReference type="GO" id="GO:0004222">
    <property type="term" value="F:metalloendopeptidase activity"/>
    <property type="evidence" value="ECO:0007669"/>
    <property type="project" value="InterPro"/>
</dbReference>
<feature type="disulfide bond" evidence="16">
    <location>
        <begin position="219"/>
        <end position="301"/>
    </location>
</feature>
<keyword evidence="10" id="KW-0084">Basement membrane</keyword>
<evidence type="ECO:0000256" key="13">
    <source>
        <dbReference type="ARBA" id="ARBA00023180"/>
    </source>
</evidence>
<dbReference type="FunFam" id="3.40.390.10:FF:000001">
    <property type="entry name" value="A disintegrin and metalloproteinase with thrombospondin motifs 1"/>
    <property type="match status" value="1"/>
</dbReference>
<dbReference type="SUPFAM" id="SSF55486">
    <property type="entry name" value="Metalloproteases ('zincins'), catalytic domain"/>
    <property type="match status" value="1"/>
</dbReference>
<feature type="disulfide bond" evidence="16">
    <location>
        <begin position="346"/>
        <end position="376"/>
    </location>
</feature>
<feature type="active site" evidence="14 17">
    <location>
        <position position="242"/>
    </location>
</feature>
<feature type="binding site" evidence="15 17">
    <location>
        <position position="241"/>
    </location>
    <ligand>
        <name>Zn(2+)</name>
        <dbReference type="ChEBI" id="CHEBI:29105"/>
        <note>catalytic</note>
    </ligand>
</feature>
<evidence type="ECO:0000256" key="8">
    <source>
        <dbReference type="ARBA" id="ARBA00022801"/>
    </source>
</evidence>
<dbReference type="AlphaFoldDB" id="A0AAJ7SDN4"/>
<evidence type="ECO:0000256" key="7">
    <source>
        <dbReference type="ARBA" id="ARBA00022737"/>
    </source>
</evidence>
<keyword evidence="12 16" id="KW-1015">Disulfide bond</keyword>
<dbReference type="InterPro" id="IPR045371">
    <property type="entry name" value="ADAMTS_CR_3"/>
</dbReference>
<dbReference type="GO" id="GO:0005604">
    <property type="term" value="C:basement membrane"/>
    <property type="evidence" value="ECO:0007669"/>
    <property type="project" value="UniProtKB-SubCell"/>
</dbReference>
<dbReference type="GeneID" id="100899494"/>
<dbReference type="InterPro" id="IPR013273">
    <property type="entry name" value="ADAMTS/ADAMTS-like"/>
</dbReference>
<accession>A0AAJ7SDN4</accession>
<keyword evidence="20" id="KW-1185">Reference proteome</keyword>
<dbReference type="Proteomes" id="UP000694867">
    <property type="component" value="Unplaced"/>
</dbReference>
<dbReference type="PROSITE" id="PS50215">
    <property type="entry name" value="ADAM_MEPRO"/>
    <property type="match status" value="1"/>
</dbReference>
<organism evidence="20 21">
    <name type="scientific">Galendromus occidentalis</name>
    <name type="common">western predatory mite</name>
    <dbReference type="NCBI Taxonomy" id="34638"/>
    <lineage>
        <taxon>Eukaryota</taxon>
        <taxon>Metazoa</taxon>
        <taxon>Ecdysozoa</taxon>
        <taxon>Arthropoda</taxon>
        <taxon>Chelicerata</taxon>
        <taxon>Arachnida</taxon>
        <taxon>Acari</taxon>
        <taxon>Parasitiformes</taxon>
        <taxon>Mesostigmata</taxon>
        <taxon>Gamasina</taxon>
        <taxon>Phytoseioidea</taxon>
        <taxon>Phytoseiidae</taxon>
        <taxon>Typhlodrominae</taxon>
        <taxon>Galendromus</taxon>
    </lineage>
</organism>
<evidence type="ECO:0000256" key="17">
    <source>
        <dbReference type="PROSITE-ProRule" id="PRU00276"/>
    </source>
</evidence>
<comment type="caution">
    <text evidence="17">Lacks conserved residue(s) required for the propagation of feature annotation.</text>
</comment>
<feature type="domain" description="Peptidase M12B" evidence="19">
    <location>
        <begin position="85"/>
        <end position="306"/>
    </location>
</feature>
<keyword evidence="9 15" id="KW-0862">Zinc</keyword>
<keyword evidence="2" id="KW-0964">Secreted</keyword>
<dbReference type="Pfam" id="PF05986">
    <property type="entry name" value="ADAMTS_spacer1"/>
    <property type="match status" value="1"/>
</dbReference>
<feature type="binding site" evidence="15">
    <location>
        <position position="189"/>
    </location>
    <ligand>
        <name>Ca(2+)</name>
        <dbReference type="ChEBI" id="CHEBI:29108"/>
        <label>1</label>
    </ligand>
</feature>
<dbReference type="Gene3D" id="2.20.100.10">
    <property type="entry name" value="Thrombospondin type-1 (TSP1) repeat"/>
    <property type="match status" value="6"/>
</dbReference>
<feature type="disulfide bond" evidence="16">
    <location>
        <begin position="419"/>
        <end position="431"/>
    </location>
</feature>
<feature type="binding site" evidence="15 17">
    <location>
        <position position="245"/>
    </location>
    <ligand>
        <name>Zn(2+)</name>
        <dbReference type="ChEBI" id="CHEBI:29105"/>
        <note>catalytic</note>
    </ligand>
</feature>
<dbReference type="FunFam" id="2.20.100.10:FF:000005">
    <property type="entry name" value="ADAM metallopeptidase with thrombospondin type 1 motif 9"/>
    <property type="match status" value="2"/>
</dbReference>
<feature type="disulfide bond" evidence="16">
    <location>
        <begin position="171"/>
        <end position="225"/>
    </location>
</feature>
<evidence type="ECO:0000256" key="1">
    <source>
        <dbReference type="ARBA" id="ARBA00004302"/>
    </source>
</evidence>
<evidence type="ECO:0000256" key="2">
    <source>
        <dbReference type="ARBA" id="ARBA00022525"/>
    </source>
</evidence>
<dbReference type="GO" id="GO:0030198">
    <property type="term" value="P:extracellular matrix organization"/>
    <property type="evidence" value="ECO:0007669"/>
    <property type="project" value="InterPro"/>
</dbReference>
<evidence type="ECO:0000313" key="21">
    <source>
        <dbReference type="RefSeq" id="XP_028966579.1"/>
    </source>
</evidence>
<dbReference type="PANTHER" id="PTHR13723:SF200">
    <property type="entry name" value="ADAM METALLOPEPTIDASE WITH THROMBOSPONDIN TYPE 1 MOTIF B, ISOFORM B"/>
    <property type="match status" value="1"/>
</dbReference>
<evidence type="ECO:0000256" key="15">
    <source>
        <dbReference type="PIRSR" id="PIRSR613273-2"/>
    </source>
</evidence>
<dbReference type="Pfam" id="PF19236">
    <property type="entry name" value="ADAMTS_CR_3"/>
    <property type="match status" value="1"/>
</dbReference>
<name>A0AAJ7SDN4_9ACAR</name>
<dbReference type="Pfam" id="PF01421">
    <property type="entry name" value="Reprolysin"/>
    <property type="match status" value="1"/>
</dbReference>
<dbReference type="KEGG" id="goe:100899494"/>
<dbReference type="Gene3D" id="2.60.120.830">
    <property type="match status" value="1"/>
</dbReference>
<evidence type="ECO:0000256" key="16">
    <source>
        <dbReference type="PIRSR" id="PIRSR613273-3"/>
    </source>
</evidence>
<dbReference type="InterPro" id="IPR041645">
    <property type="entry name" value="ADAMTS_CR_2"/>
</dbReference>
<dbReference type="CDD" id="cd04273">
    <property type="entry name" value="ZnMc_ADAMTS_like"/>
    <property type="match status" value="1"/>
</dbReference>
<evidence type="ECO:0000256" key="18">
    <source>
        <dbReference type="SAM" id="MobiDB-lite"/>
    </source>
</evidence>
<dbReference type="Pfam" id="PF17771">
    <property type="entry name" value="ADAMTS_CR_2"/>
    <property type="match status" value="1"/>
</dbReference>
<evidence type="ECO:0000256" key="10">
    <source>
        <dbReference type="ARBA" id="ARBA00022869"/>
    </source>
</evidence>
<comment type="cofactor">
    <cofactor evidence="15">
        <name>Zn(2+)</name>
        <dbReference type="ChEBI" id="CHEBI:29105"/>
    </cofactor>
    <text evidence="15">Binds 1 zinc ion per subunit.</text>
</comment>
<evidence type="ECO:0000313" key="20">
    <source>
        <dbReference type="Proteomes" id="UP000694867"/>
    </source>
</evidence>
<keyword evidence="3" id="KW-0272">Extracellular matrix</keyword>
<dbReference type="SUPFAM" id="SSF82895">
    <property type="entry name" value="TSP-1 type 1 repeat"/>
    <property type="match status" value="7"/>
</dbReference>
<feature type="binding site" evidence="15">
    <location>
        <position position="304"/>
    </location>
    <ligand>
        <name>Ca(2+)</name>
        <dbReference type="ChEBI" id="CHEBI:29108"/>
        <label>1</label>
    </ligand>
</feature>
<comment type="subcellular location">
    <subcellularLocation>
        <location evidence="1">Secreted</location>
        <location evidence="1">Extracellular space</location>
        <location evidence="1">Extracellular matrix</location>
        <location evidence="1">Basement membrane</location>
    </subcellularLocation>
</comment>
<feature type="region of interest" description="Disordered" evidence="18">
    <location>
        <begin position="873"/>
        <end position="923"/>
    </location>
</feature>
<feature type="disulfide bond" evidence="16">
    <location>
        <begin position="408"/>
        <end position="446"/>
    </location>
</feature>
<dbReference type="SMART" id="SM00209">
    <property type="entry name" value="TSP1"/>
    <property type="match status" value="8"/>
</dbReference>
<evidence type="ECO:0000256" key="9">
    <source>
        <dbReference type="ARBA" id="ARBA00022833"/>
    </source>
</evidence>
<dbReference type="RefSeq" id="XP_028966579.1">
    <property type="nucleotide sequence ID" value="XM_029110746.1"/>
</dbReference>
<dbReference type="Pfam" id="PF19030">
    <property type="entry name" value="TSP1_ADAMTS"/>
    <property type="match status" value="6"/>
</dbReference>
<dbReference type="FunFam" id="2.20.100.10:FF:000006">
    <property type="entry name" value="A disintegrin and metalloproteinase with thrombospondin motifs 1"/>
    <property type="match status" value="1"/>
</dbReference>
<dbReference type="GO" id="GO:0006508">
    <property type="term" value="P:proteolysis"/>
    <property type="evidence" value="ECO:0007669"/>
    <property type="project" value="UniProtKB-KW"/>
</dbReference>
<keyword evidence="5 15" id="KW-0479">Metal-binding</keyword>
<dbReference type="InterPro" id="IPR001590">
    <property type="entry name" value="Peptidase_M12B"/>
</dbReference>
<feature type="binding site" evidence="15">
    <location>
        <position position="301"/>
    </location>
    <ligand>
        <name>Ca(2+)</name>
        <dbReference type="ChEBI" id="CHEBI:29108"/>
        <label>1</label>
    </ligand>
</feature>
<protein>
    <submittedName>
        <fullName evidence="21">A disintegrin and metalloproteinase with thrombospondin motifs 7</fullName>
    </submittedName>
</protein>
<feature type="disulfide bond" evidence="16">
    <location>
        <begin position="258"/>
        <end position="285"/>
    </location>
</feature>
<keyword evidence="15" id="KW-0106">Calcium</keyword>
<gene>
    <name evidence="21" type="primary">LOC100899494</name>
</gene>
<dbReference type="Gene3D" id="3.40.1620.60">
    <property type="match status" value="1"/>
</dbReference>
<dbReference type="Gene3D" id="3.40.390.10">
    <property type="entry name" value="Collagenase (Catalytic Domain)"/>
    <property type="match status" value="1"/>
</dbReference>
<evidence type="ECO:0000256" key="4">
    <source>
        <dbReference type="ARBA" id="ARBA00022670"/>
    </source>
</evidence>
<dbReference type="PROSITE" id="PS50092">
    <property type="entry name" value="TSP1"/>
    <property type="match status" value="7"/>
</dbReference>
<dbReference type="InterPro" id="IPR050439">
    <property type="entry name" value="ADAMTS_ADAMTS-like"/>
</dbReference>
<feature type="binding site" evidence="15">
    <location>
        <position position="88"/>
    </location>
    <ligand>
        <name>Ca(2+)</name>
        <dbReference type="ChEBI" id="CHEBI:29108"/>
        <label>2</label>
    </ligand>
</feature>
<feature type="disulfide bond" evidence="16">
    <location>
        <begin position="328"/>
        <end position="351"/>
    </location>
</feature>
<keyword evidence="8" id="KW-0378">Hydrolase</keyword>
<dbReference type="FunFam" id="2.60.120.830:FF:000001">
    <property type="entry name" value="A disintegrin and metalloproteinase with thrombospondin motifs 1"/>
    <property type="match status" value="1"/>
</dbReference>
<feature type="disulfide bond" evidence="16">
    <location>
        <begin position="404"/>
        <end position="441"/>
    </location>
</feature>
<dbReference type="InterPro" id="IPR000884">
    <property type="entry name" value="TSP1_rpt"/>
</dbReference>
<reference evidence="21" key="1">
    <citation type="submission" date="2025-08" db="UniProtKB">
        <authorList>
            <consortium name="RefSeq"/>
        </authorList>
    </citation>
    <scope>IDENTIFICATION</scope>
</reference>
<feature type="disulfide bond" evidence="16">
    <location>
        <begin position="370"/>
        <end position="381"/>
    </location>
</feature>
<keyword evidence="7" id="KW-0677">Repeat</keyword>
<dbReference type="InterPro" id="IPR036383">
    <property type="entry name" value="TSP1_rpt_sf"/>
</dbReference>
<evidence type="ECO:0000256" key="5">
    <source>
        <dbReference type="ARBA" id="ARBA00022723"/>
    </source>
</evidence>
<dbReference type="PANTHER" id="PTHR13723">
    <property type="entry name" value="ADAMTS A DISINTEGRIN AND METALLOPROTEASE WITH THROMBOSPONDIN MOTIFS PROTEASE"/>
    <property type="match status" value="1"/>
</dbReference>
<dbReference type="InterPro" id="IPR024079">
    <property type="entry name" value="MetalloPept_cat_dom_sf"/>
</dbReference>
<feature type="disulfide bond" evidence="16">
    <location>
        <begin position="339"/>
        <end position="357"/>
    </location>
</feature>
<feature type="binding site" evidence="15">
    <location>
        <position position="304"/>
    </location>
    <ligand>
        <name>Ca(2+)</name>
        <dbReference type="ChEBI" id="CHEBI:29108"/>
        <label>2</label>
    </ligand>
</feature>
<evidence type="ECO:0000256" key="3">
    <source>
        <dbReference type="ARBA" id="ARBA00022530"/>
    </source>
</evidence>
<keyword evidence="4" id="KW-0645">Protease</keyword>
<dbReference type="PRINTS" id="PR01857">
    <property type="entry name" value="ADAMTSFAMILY"/>
</dbReference>
<keyword evidence="13" id="KW-0325">Glycoprotein</keyword>
<feature type="binding site" evidence="15">
    <location>
        <position position="88"/>
    </location>
    <ligand>
        <name>Ca(2+)</name>
        <dbReference type="ChEBI" id="CHEBI:29108"/>
        <label>1</label>
    </ligand>
</feature>
<dbReference type="Pfam" id="PF00090">
    <property type="entry name" value="TSP_1"/>
    <property type="match status" value="1"/>
</dbReference>
<dbReference type="InterPro" id="IPR010294">
    <property type="entry name" value="ADAMTS_spacer1"/>
</dbReference>
<sequence length="1188" mass="133109">MENTDYLIEPLKGYTNSSEPHPHLIYRRAIKSSEGPAARTSLVHDNFHKEHFQAGYQRRVQYERHLRREQPKPRRRRKRSVSIERNVETLVVADRTMLEYYKNEDMETYLLTVLNMVSTLYHDASIGNAINVVVIRIMVLETEEQKVQIDDEADEKPTSVDATEEILKKFCKWQKLVNPADESDPHHHDVAILVTRNNICTKGDQPCTTLGLAEVAGMCQPQRSCNVNEDSGLTLAFTIAHELGHNFGMSHDGPHNGCQAPLGERQHVMAPHLNSDTSPLVWSNCSRHEITNFLDRDWGRCLDDEPRAHSYTFPVLPPGAMYDADHQCRLQYGNSAKYCDGIEEVCQTLWCRLDNKCVTKMEPAAEGTVCGKNKWCYLGNCTEMGDRPEAIDGEWGPWSEWGDCSRTCGGGVMQSERHCDNPAPAYGGRYCIGERKRYRMCNTDDCPEGTPSFRAEQCSSFNNVPYKGELFHWSPVFNSEKPCELHCKSDGKFFSVMLRDTVVDGTPCQPGSRDVCINGNCRSVSCDWGIETSAQEDRCGICHGDGTQCVTIQKLFNVTEGLGYVEIGRIPQGARNIRVEEVRESTNYIAVQGAGGEFYLNGQWFIQWTGDYPAAGTTLFYERKTERDVLYAPGPIKEGIVIFLLFQSENPGVKYEYTMPESNATRRPEFEWKYADWTVCSVTCGGGYQESYAKCMEKEAGLVEDTYCTHTPKPKPIKRTCNTHQCPARWWTGPWQHCSATCGDQGRRKRTVLCIRSLGTDEQLALNDDRCAAVTKPHDQEPCPVTPQCPEDPNWITSEWSDTCRHNPCANQTREVNCGQIEGCDNGTKPVEFRVCDPNECGRWNAGTWSECSESCGGGLQVRKVTCNGGHERCSRSEEPASVRSCNNNPCPAEEEPSAQQPYDDTSDEDRPQEVVEDSKSDLVIDVSGSVMVDAPTAASAAEVAGGDIDGPQEEKPGLQVSLEGLRYAWRTSKWSKCTKNCGGGMKSRHVKCIDKITQHEQSAETCLKHDEIALSSKPSESADCNTEPCLEWEITEWSKCSASCGNGTRERSVSCPVAHRCEPSVRPQGLMACYGEPCEQWVVGEWSDCQGCGQNATQRRSVHCVNQLTNGPGTECELDMKPSSEKPCEGAACTTESEAAEFRICVDELTYKECQNFKHLCDTKATPYFRLKCCHTCSLYLNRTFNE</sequence>
<evidence type="ECO:0000256" key="11">
    <source>
        <dbReference type="ARBA" id="ARBA00023049"/>
    </source>
</evidence>
<keyword evidence="11 21" id="KW-0482">Metalloprotease</keyword>
<feature type="compositionally biased region" description="Basic and acidic residues" evidence="18">
    <location>
        <begin position="909"/>
        <end position="923"/>
    </location>
</feature>
<feature type="disulfide bond" evidence="16">
    <location>
        <begin position="200"/>
        <end position="207"/>
    </location>
</feature>
<keyword evidence="6" id="KW-0732">Signal</keyword>
<evidence type="ECO:0000256" key="6">
    <source>
        <dbReference type="ARBA" id="ARBA00022729"/>
    </source>
</evidence>
<evidence type="ECO:0000256" key="14">
    <source>
        <dbReference type="PIRSR" id="PIRSR613273-1"/>
    </source>
</evidence>
<evidence type="ECO:0000259" key="19">
    <source>
        <dbReference type="PROSITE" id="PS50215"/>
    </source>
</evidence>